<evidence type="ECO:0000313" key="2">
    <source>
        <dbReference type="EMBL" id="MDN4175151.1"/>
    </source>
</evidence>
<evidence type="ECO:0000313" key="3">
    <source>
        <dbReference type="Proteomes" id="UP001168620"/>
    </source>
</evidence>
<keyword evidence="1" id="KW-0812">Transmembrane</keyword>
<organism evidence="2 3">
    <name type="scientific">Nocardioides oceani</name>
    <dbReference type="NCBI Taxonomy" id="3058369"/>
    <lineage>
        <taxon>Bacteria</taxon>
        <taxon>Bacillati</taxon>
        <taxon>Actinomycetota</taxon>
        <taxon>Actinomycetes</taxon>
        <taxon>Propionibacteriales</taxon>
        <taxon>Nocardioidaceae</taxon>
        <taxon>Nocardioides</taxon>
    </lineage>
</organism>
<keyword evidence="3" id="KW-1185">Reference proteome</keyword>
<sequence length="115" mass="10965">MDDRRATSAPTARSRTTWAAFAGASTLVLAGCLALALQRENPASVAVVLLGGLAAVGIAALLLATAVRPLPGQSGRWRPPHGSQRQVGGAGGAVAAGGFAGGSDCGAGGGGGDCG</sequence>
<gene>
    <name evidence="2" type="ORF">QWY28_19455</name>
</gene>
<dbReference type="EMBL" id="JAUHJQ010000010">
    <property type="protein sequence ID" value="MDN4175151.1"/>
    <property type="molecule type" value="Genomic_DNA"/>
</dbReference>
<evidence type="ECO:0000256" key="1">
    <source>
        <dbReference type="SAM" id="Phobius"/>
    </source>
</evidence>
<accession>A0ABT8FKV6</accession>
<dbReference type="Proteomes" id="UP001168620">
    <property type="component" value="Unassembled WGS sequence"/>
</dbReference>
<proteinExistence type="predicted"/>
<feature type="transmembrane region" description="Helical" evidence="1">
    <location>
        <begin position="18"/>
        <end position="37"/>
    </location>
</feature>
<feature type="transmembrane region" description="Helical" evidence="1">
    <location>
        <begin position="43"/>
        <end position="67"/>
    </location>
</feature>
<reference evidence="2" key="1">
    <citation type="submission" date="2023-06" db="EMBL/GenBank/DDBJ databases">
        <title>Draft genome sequence of Nocardioides sp. SOB77.</title>
        <authorList>
            <person name="Zhang G."/>
        </authorList>
    </citation>
    <scope>NUCLEOTIDE SEQUENCE</scope>
    <source>
        <strain evidence="2">SOB77</strain>
    </source>
</reference>
<keyword evidence="1" id="KW-0472">Membrane</keyword>
<comment type="caution">
    <text evidence="2">The sequence shown here is derived from an EMBL/GenBank/DDBJ whole genome shotgun (WGS) entry which is preliminary data.</text>
</comment>
<dbReference type="PROSITE" id="PS51257">
    <property type="entry name" value="PROKAR_LIPOPROTEIN"/>
    <property type="match status" value="1"/>
</dbReference>
<keyword evidence="1" id="KW-1133">Transmembrane helix</keyword>
<protein>
    <submittedName>
        <fullName evidence="2">Uncharacterized protein</fullName>
    </submittedName>
</protein>
<name>A0ABT8FKV6_9ACTN</name>
<dbReference type="RefSeq" id="WP_300954318.1">
    <property type="nucleotide sequence ID" value="NZ_JAUHJQ010000010.1"/>
</dbReference>